<keyword evidence="4" id="KW-0472">Membrane</keyword>
<accession>A0AA39CGF1</accession>
<comment type="caution">
    <text evidence="6">The sequence shown here is derived from an EMBL/GenBank/DDBJ whole genome shotgun (WGS) entry which is preliminary data.</text>
</comment>
<dbReference type="PANTHER" id="PTHR11360">
    <property type="entry name" value="MONOCARBOXYLATE TRANSPORTER"/>
    <property type="match status" value="1"/>
</dbReference>
<dbReference type="InterPro" id="IPR020846">
    <property type="entry name" value="MFS_dom"/>
</dbReference>
<dbReference type="Pfam" id="PF07690">
    <property type="entry name" value="MFS_1"/>
    <property type="match status" value="1"/>
</dbReference>
<dbReference type="InterPro" id="IPR050327">
    <property type="entry name" value="Proton-linked_MCT"/>
</dbReference>
<feature type="transmembrane region" description="Helical" evidence="4">
    <location>
        <begin position="117"/>
        <end position="136"/>
    </location>
</feature>
<dbReference type="GO" id="GO:0016020">
    <property type="term" value="C:membrane"/>
    <property type="evidence" value="ECO:0007669"/>
    <property type="project" value="UniProtKB-SubCell"/>
</dbReference>
<dbReference type="EMBL" id="JAPDRK010000012">
    <property type="protein sequence ID" value="KAJ9607196.1"/>
    <property type="molecule type" value="Genomic_DNA"/>
</dbReference>
<protein>
    <recommendedName>
        <fullName evidence="5">Major facilitator superfamily (MFS) profile domain-containing protein</fullName>
    </recommendedName>
</protein>
<comment type="similarity">
    <text evidence="2">Belongs to the major facilitator superfamily. Monocarboxylate porter (TC 2.A.1.13) family.</text>
</comment>
<sequence>MAEEKAVVVSLPDANTPVEQDTATPLPPASASPAAPTAGIPNGGLQAWLQVFGAHFLWWNTWGIAYAYGAWQSYYTVGLLHERSPSDIAWIGSVQSFLLLFIGVLTGPVYDEGYFHTLLIVGSGLIVFGMFMTSIATQYWQIMLAQGLCTGLGMGCLFTPAVAHLSTYFSTKMPTAAGLAALGSGIGGVLVPVVFHRLQPRIGFPWATRVIAFLCLGTLAVPVLVMRVRVLPPQRRKIFTLSPWKDPAYSLWFLGAFITFLGTWTPFFYVSLYAFELGAASEATAFYLVAIITAGNAFGRVVPNLMAQRFGMYNILILCTIITAGVTFAFIGTKTLASIIVVSFLYGFFSGGLISLLPLLAVQLSPIRAVIGNRMGMAFAGAAMAVLIGPPTTGNLLDNHGFNAAFAFAGVSAIVGALSLTASRVCHGGWKIMMKM</sequence>
<dbReference type="SUPFAM" id="SSF103473">
    <property type="entry name" value="MFS general substrate transporter"/>
    <property type="match status" value="1"/>
</dbReference>
<feature type="transmembrane region" description="Helical" evidence="4">
    <location>
        <begin position="47"/>
        <end position="68"/>
    </location>
</feature>
<dbReference type="InterPro" id="IPR036259">
    <property type="entry name" value="MFS_trans_sf"/>
</dbReference>
<evidence type="ECO:0000259" key="5">
    <source>
        <dbReference type="PROSITE" id="PS50850"/>
    </source>
</evidence>
<dbReference type="AlphaFoldDB" id="A0AA39CGF1"/>
<feature type="transmembrane region" description="Helical" evidence="4">
    <location>
        <begin position="175"/>
        <end position="195"/>
    </location>
</feature>
<dbReference type="Gene3D" id="1.20.1250.20">
    <property type="entry name" value="MFS general substrate transporter like domains"/>
    <property type="match status" value="1"/>
</dbReference>
<evidence type="ECO:0000313" key="7">
    <source>
        <dbReference type="Proteomes" id="UP001172673"/>
    </source>
</evidence>
<reference evidence="6" key="1">
    <citation type="submission" date="2022-10" db="EMBL/GenBank/DDBJ databases">
        <title>Culturing micro-colonial fungi from biological soil crusts in the Mojave desert and describing Neophaeococcomyces mojavensis, and introducing the new genera and species Taxawa tesnikishii.</title>
        <authorList>
            <person name="Kurbessoian T."/>
            <person name="Stajich J.E."/>
        </authorList>
    </citation>
    <scope>NUCLEOTIDE SEQUENCE</scope>
    <source>
        <strain evidence="6">TK_41</strain>
    </source>
</reference>
<feature type="transmembrane region" description="Helical" evidence="4">
    <location>
        <begin position="249"/>
        <end position="272"/>
    </location>
</feature>
<dbReference type="InterPro" id="IPR011701">
    <property type="entry name" value="MFS"/>
</dbReference>
<evidence type="ECO:0000256" key="3">
    <source>
        <dbReference type="SAM" id="MobiDB-lite"/>
    </source>
</evidence>
<feature type="transmembrane region" description="Helical" evidence="4">
    <location>
        <begin position="88"/>
        <end position="110"/>
    </location>
</feature>
<evidence type="ECO:0000313" key="6">
    <source>
        <dbReference type="EMBL" id="KAJ9607196.1"/>
    </source>
</evidence>
<feature type="transmembrane region" description="Helical" evidence="4">
    <location>
        <begin position="404"/>
        <end position="426"/>
    </location>
</feature>
<feature type="transmembrane region" description="Helical" evidence="4">
    <location>
        <begin position="310"/>
        <end position="331"/>
    </location>
</feature>
<comment type="subcellular location">
    <subcellularLocation>
        <location evidence="1">Membrane</location>
        <topology evidence="1">Multi-pass membrane protein</topology>
    </subcellularLocation>
</comment>
<feature type="transmembrane region" description="Helical" evidence="4">
    <location>
        <begin position="142"/>
        <end position="163"/>
    </location>
</feature>
<dbReference type="PANTHER" id="PTHR11360:SF234">
    <property type="entry name" value="MFS-TYPE TRANSPORTER DBAD-RELATED"/>
    <property type="match status" value="1"/>
</dbReference>
<feature type="domain" description="Major facilitator superfamily (MFS) profile" evidence="5">
    <location>
        <begin position="248"/>
        <end position="436"/>
    </location>
</feature>
<feature type="transmembrane region" description="Helical" evidence="4">
    <location>
        <begin position="284"/>
        <end position="303"/>
    </location>
</feature>
<name>A0AA39CGF1_9EURO</name>
<gene>
    <name evidence="6" type="ORF">H2200_008268</name>
</gene>
<dbReference type="GO" id="GO:0022857">
    <property type="term" value="F:transmembrane transporter activity"/>
    <property type="evidence" value="ECO:0007669"/>
    <property type="project" value="InterPro"/>
</dbReference>
<evidence type="ECO:0000256" key="2">
    <source>
        <dbReference type="ARBA" id="ARBA00006727"/>
    </source>
</evidence>
<feature type="transmembrane region" description="Helical" evidence="4">
    <location>
        <begin position="374"/>
        <end position="392"/>
    </location>
</feature>
<proteinExistence type="inferred from homology"/>
<keyword evidence="4" id="KW-0812">Transmembrane</keyword>
<organism evidence="6 7">
    <name type="scientific">Cladophialophora chaetospira</name>
    <dbReference type="NCBI Taxonomy" id="386627"/>
    <lineage>
        <taxon>Eukaryota</taxon>
        <taxon>Fungi</taxon>
        <taxon>Dikarya</taxon>
        <taxon>Ascomycota</taxon>
        <taxon>Pezizomycotina</taxon>
        <taxon>Eurotiomycetes</taxon>
        <taxon>Chaetothyriomycetidae</taxon>
        <taxon>Chaetothyriales</taxon>
        <taxon>Herpotrichiellaceae</taxon>
        <taxon>Cladophialophora</taxon>
    </lineage>
</organism>
<dbReference type="PROSITE" id="PS50850">
    <property type="entry name" value="MFS"/>
    <property type="match status" value="1"/>
</dbReference>
<evidence type="ECO:0000256" key="1">
    <source>
        <dbReference type="ARBA" id="ARBA00004141"/>
    </source>
</evidence>
<keyword evidence="4" id="KW-1133">Transmembrane helix</keyword>
<evidence type="ECO:0000256" key="4">
    <source>
        <dbReference type="SAM" id="Phobius"/>
    </source>
</evidence>
<feature type="region of interest" description="Disordered" evidence="3">
    <location>
        <begin position="16"/>
        <end position="35"/>
    </location>
</feature>
<keyword evidence="7" id="KW-1185">Reference proteome</keyword>
<dbReference type="Proteomes" id="UP001172673">
    <property type="component" value="Unassembled WGS sequence"/>
</dbReference>
<feature type="transmembrane region" description="Helical" evidence="4">
    <location>
        <begin position="207"/>
        <end position="228"/>
    </location>
</feature>
<feature type="transmembrane region" description="Helical" evidence="4">
    <location>
        <begin position="337"/>
        <end position="362"/>
    </location>
</feature>